<gene>
    <name evidence="6" type="ORF">JF259_10880</name>
</gene>
<dbReference type="Pfam" id="PF08281">
    <property type="entry name" value="Sigma70_r4_2"/>
    <property type="match status" value="1"/>
</dbReference>
<dbReference type="InterPro" id="IPR036388">
    <property type="entry name" value="WH-like_DNA-bd_sf"/>
</dbReference>
<dbReference type="EMBL" id="JAELVQ010000013">
    <property type="protein sequence ID" value="MBJ6368592.1"/>
    <property type="molecule type" value="Genomic_DNA"/>
</dbReference>
<evidence type="ECO:0000313" key="6">
    <source>
        <dbReference type="EMBL" id="MBJ6368592.1"/>
    </source>
</evidence>
<dbReference type="GO" id="GO:0006352">
    <property type="term" value="P:DNA-templated transcription initiation"/>
    <property type="evidence" value="ECO:0007669"/>
    <property type="project" value="InterPro"/>
</dbReference>
<reference evidence="6" key="1">
    <citation type="submission" date="2020-12" db="EMBL/GenBank/DDBJ databases">
        <title>Snuella sp. nov., isolated from sediment in Incheon.</title>
        <authorList>
            <person name="Kim W."/>
        </authorList>
    </citation>
    <scope>NUCLEOTIDE SEQUENCE</scope>
    <source>
        <strain evidence="6">CAU 1569</strain>
    </source>
</reference>
<dbReference type="GO" id="GO:0016987">
    <property type="term" value="F:sigma factor activity"/>
    <property type="evidence" value="ECO:0007669"/>
    <property type="project" value="UniProtKB-KW"/>
</dbReference>
<dbReference type="SUPFAM" id="SSF88946">
    <property type="entry name" value="Sigma2 domain of RNA polymerase sigma factors"/>
    <property type="match status" value="1"/>
</dbReference>
<evidence type="ECO:0000256" key="1">
    <source>
        <dbReference type="ARBA" id="ARBA00010641"/>
    </source>
</evidence>
<comment type="similarity">
    <text evidence="1">Belongs to the sigma-70 factor family. ECF subfamily.</text>
</comment>
<dbReference type="InterPro" id="IPR013325">
    <property type="entry name" value="RNA_pol_sigma_r2"/>
</dbReference>
<evidence type="ECO:0000256" key="3">
    <source>
        <dbReference type="ARBA" id="ARBA00023082"/>
    </source>
</evidence>
<evidence type="ECO:0000256" key="4">
    <source>
        <dbReference type="ARBA" id="ARBA00023163"/>
    </source>
</evidence>
<keyword evidence="3" id="KW-0731">Sigma factor</keyword>
<dbReference type="InterPro" id="IPR039425">
    <property type="entry name" value="RNA_pol_sigma-70-like"/>
</dbReference>
<dbReference type="InterPro" id="IPR013324">
    <property type="entry name" value="RNA_pol_sigma_r3/r4-like"/>
</dbReference>
<dbReference type="SUPFAM" id="SSF88659">
    <property type="entry name" value="Sigma3 and sigma4 domains of RNA polymerase sigma factors"/>
    <property type="match status" value="1"/>
</dbReference>
<dbReference type="CDD" id="cd06171">
    <property type="entry name" value="Sigma70_r4"/>
    <property type="match status" value="1"/>
</dbReference>
<name>A0A8J7IPK1_9FLAO</name>
<evidence type="ECO:0000313" key="7">
    <source>
        <dbReference type="Proteomes" id="UP000610931"/>
    </source>
</evidence>
<keyword evidence="7" id="KW-1185">Reference proteome</keyword>
<proteinExistence type="inferred from homology"/>
<dbReference type="GO" id="GO:0003677">
    <property type="term" value="F:DNA binding"/>
    <property type="evidence" value="ECO:0007669"/>
    <property type="project" value="InterPro"/>
</dbReference>
<dbReference type="PANTHER" id="PTHR43133">
    <property type="entry name" value="RNA POLYMERASE ECF-TYPE SIGMA FACTO"/>
    <property type="match status" value="1"/>
</dbReference>
<evidence type="ECO:0000256" key="2">
    <source>
        <dbReference type="ARBA" id="ARBA00023015"/>
    </source>
</evidence>
<dbReference type="Gene3D" id="1.10.10.10">
    <property type="entry name" value="Winged helix-like DNA-binding domain superfamily/Winged helix DNA-binding domain"/>
    <property type="match status" value="1"/>
</dbReference>
<protein>
    <submittedName>
        <fullName evidence="6">Sigma-70 family RNA polymerase sigma factor</fullName>
    </submittedName>
</protein>
<keyword evidence="4" id="KW-0804">Transcription</keyword>
<feature type="domain" description="RNA polymerase sigma factor 70 region 4 type 2" evidence="5">
    <location>
        <begin position="156"/>
        <end position="203"/>
    </location>
</feature>
<evidence type="ECO:0000259" key="5">
    <source>
        <dbReference type="Pfam" id="PF08281"/>
    </source>
</evidence>
<comment type="caution">
    <text evidence="6">The sequence shown here is derived from an EMBL/GenBank/DDBJ whole genome shotgun (WGS) entry which is preliminary data.</text>
</comment>
<dbReference type="InterPro" id="IPR013249">
    <property type="entry name" value="RNA_pol_sigma70_r4_t2"/>
</dbReference>
<dbReference type="NCBIfam" id="TIGR02937">
    <property type="entry name" value="sigma70-ECF"/>
    <property type="match status" value="1"/>
</dbReference>
<dbReference type="InterPro" id="IPR014284">
    <property type="entry name" value="RNA_pol_sigma-70_dom"/>
</dbReference>
<organism evidence="6 7">
    <name type="scientific">Snuella sedimenti</name>
    <dbReference type="NCBI Taxonomy" id="2798802"/>
    <lineage>
        <taxon>Bacteria</taxon>
        <taxon>Pseudomonadati</taxon>
        <taxon>Bacteroidota</taxon>
        <taxon>Flavobacteriia</taxon>
        <taxon>Flavobacteriales</taxon>
        <taxon>Flavobacteriaceae</taxon>
        <taxon>Snuella</taxon>
    </lineage>
</organism>
<dbReference type="Gene3D" id="1.10.1740.10">
    <property type="match status" value="1"/>
</dbReference>
<sequence>MIEGTKHLRNNTFVNDNVPNCDDSTYIKHQEGISDHQVWHRLKEGDEYAFALIYKSNFHFLYSYGLKLVYDKALVRDSIQDLFVHIWDRKHKLGEVANIRMYLCKALRRRVLNERKKGLKLVNTSSIQQSDTLVFSESVEHRLIEKQKFDYKLSKLKVCVNRLTTKQREMIHLKFYVGLNYKEIAEIMDLSTKATYKLMGRAIGALRHFYK</sequence>
<dbReference type="RefSeq" id="WP_199115355.1">
    <property type="nucleotide sequence ID" value="NZ_JAELVQ010000013.1"/>
</dbReference>
<dbReference type="Proteomes" id="UP000610931">
    <property type="component" value="Unassembled WGS sequence"/>
</dbReference>
<dbReference type="AlphaFoldDB" id="A0A8J7IPK1"/>
<accession>A0A8J7IPK1</accession>
<keyword evidence="2" id="KW-0805">Transcription regulation</keyword>
<dbReference type="PANTHER" id="PTHR43133:SF46">
    <property type="entry name" value="RNA POLYMERASE SIGMA-70 FACTOR ECF SUBFAMILY"/>
    <property type="match status" value="1"/>
</dbReference>